<evidence type="ECO:0000313" key="4">
    <source>
        <dbReference type="Proteomes" id="UP000184488"/>
    </source>
</evidence>
<dbReference type="SMART" id="SM00645">
    <property type="entry name" value="Pept_C1"/>
    <property type="match status" value="1"/>
</dbReference>
<feature type="domain" description="Peptidase C1A papain C-terminal" evidence="2">
    <location>
        <begin position="96"/>
        <end position="308"/>
    </location>
</feature>
<gene>
    <name evidence="3" type="ORF">SAMN05444363_2632</name>
</gene>
<dbReference type="OrthoDB" id="3648721at2"/>
<organism evidence="3 4">
    <name type="scientific">Flavobacterium terrae</name>
    <dbReference type="NCBI Taxonomy" id="415425"/>
    <lineage>
        <taxon>Bacteria</taxon>
        <taxon>Pseudomonadati</taxon>
        <taxon>Bacteroidota</taxon>
        <taxon>Flavobacteriia</taxon>
        <taxon>Flavobacteriales</taxon>
        <taxon>Flavobacteriaceae</taxon>
        <taxon>Flavobacterium</taxon>
    </lineage>
</organism>
<dbReference type="InterPro" id="IPR013128">
    <property type="entry name" value="Peptidase_C1A"/>
</dbReference>
<dbReference type="SUPFAM" id="SSF54001">
    <property type="entry name" value="Cysteine proteinases"/>
    <property type="match status" value="1"/>
</dbReference>
<comment type="similarity">
    <text evidence="1">Belongs to the peptidase C1 family.</text>
</comment>
<dbReference type="InterPro" id="IPR025660">
    <property type="entry name" value="Pept_his_AS"/>
</dbReference>
<dbReference type="PANTHER" id="PTHR12411">
    <property type="entry name" value="CYSTEINE PROTEASE FAMILY C1-RELATED"/>
    <property type="match status" value="1"/>
</dbReference>
<sequence length="321" mass="35410">MKKTIKSAIKKLGFFLFAILVFVSCDKDVSDNSQDGKLMDGKVNLLDPGRYGCAEFSPEYLKSIDFTTPNEYRAQLSVLRPDLTASQKSIANTTVLPTSYNLPAQPIGDQGSEGSCVGWGVGYAAHGITRYINNTVHQSNWGGASRSAAYVYNQIKISNCGSGSYPNDAMNLIKNQGQCSNSQMPYVAGGCYTQPTTQQRTWAAGRKSNGWFYVNTTSVDDIKYYLSQNYPVAACFDVNQSFYDARNYNYVWSSLYGSRQGGHCVCIVGYNDATRQFKVQNSWGSGWGRSGYFYVTYDNIARGAFNWLGCILPNTAANSPQ</sequence>
<dbReference type="GO" id="GO:0008234">
    <property type="term" value="F:cysteine-type peptidase activity"/>
    <property type="evidence" value="ECO:0007669"/>
    <property type="project" value="InterPro"/>
</dbReference>
<dbReference type="PROSITE" id="PS00639">
    <property type="entry name" value="THIOL_PROTEASE_HIS"/>
    <property type="match status" value="1"/>
</dbReference>
<dbReference type="Gene3D" id="3.90.70.10">
    <property type="entry name" value="Cysteine proteinases"/>
    <property type="match status" value="1"/>
</dbReference>
<keyword evidence="3" id="KW-0378">Hydrolase</keyword>
<dbReference type="Proteomes" id="UP000184488">
    <property type="component" value="Unassembled WGS sequence"/>
</dbReference>
<name>A0A1M6GIF6_9FLAO</name>
<dbReference type="InterPro" id="IPR038765">
    <property type="entry name" value="Papain-like_cys_pep_sf"/>
</dbReference>
<protein>
    <submittedName>
        <fullName evidence="3">Cysteine protease, C1A family</fullName>
    </submittedName>
</protein>
<dbReference type="STRING" id="415425.SAMN05444363_2632"/>
<dbReference type="InterPro" id="IPR000668">
    <property type="entry name" value="Peptidase_C1A_C"/>
</dbReference>
<accession>A0A1M6GIF6</accession>
<proteinExistence type="inferred from homology"/>
<keyword evidence="4" id="KW-1185">Reference proteome</keyword>
<dbReference type="RefSeq" id="WP_073311956.1">
    <property type="nucleotide sequence ID" value="NZ_FQZI01000005.1"/>
</dbReference>
<reference evidence="4" key="1">
    <citation type="submission" date="2016-11" db="EMBL/GenBank/DDBJ databases">
        <authorList>
            <person name="Varghese N."/>
            <person name="Submissions S."/>
        </authorList>
    </citation>
    <scope>NUCLEOTIDE SEQUENCE [LARGE SCALE GENOMIC DNA]</scope>
    <source>
        <strain evidence="4">DSM 18829</strain>
    </source>
</reference>
<dbReference type="AlphaFoldDB" id="A0A1M6GIF6"/>
<evidence type="ECO:0000256" key="1">
    <source>
        <dbReference type="ARBA" id="ARBA00008455"/>
    </source>
</evidence>
<keyword evidence="3" id="KW-0645">Protease</keyword>
<dbReference type="GO" id="GO:0006508">
    <property type="term" value="P:proteolysis"/>
    <property type="evidence" value="ECO:0007669"/>
    <property type="project" value="UniProtKB-KW"/>
</dbReference>
<evidence type="ECO:0000259" key="2">
    <source>
        <dbReference type="SMART" id="SM00645"/>
    </source>
</evidence>
<dbReference type="PROSITE" id="PS51257">
    <property type="entry name" value="PROKAR_LIPOPROTEIN"/>
    <property type="match status" value="1"/>
</dbReference>
<dbReference type="Pfam" id="PF00112">
    <property type="entry name" value="Peptidase_C1"/>
    <property type="match status" value="1"/>
</dbReference>
<evidence type="ECO:0000313" key="3">
    <source>
        <dbReference type="EMBL" id="SHJ09708.1"/>
    </source>
</evidence>
<dbReference type="CDD" id="cd02619">
    <property type="entry name" value="Peptidase_C1"/>
    <property type="match status" value="1"/>
</dbReference>
<dbReference type="EMBL" id="FQZI01000005">
    <property type="protein sequence ID" value="SHJ09708.1"/>
    <property type="molecule type" value="Genomic_DNA"/>
</dbReference>